<dbReference type="GO" id="GO:0016342">
    <property type="term" value="C:catenin complex"/>
    <property type="evidence" value="ECO:0007669"/>
    <property type="project" value="TreeGrafter"/>
</dbReference>
<gene>
    <name evidence="6" type="ORF">THSYN_13600</name>
</gene>
<dbReference type="SUPFAM" id="SSF49299">
    <property type="entry name" value="PKD domain"/>
    <property type="match status" value="1"/>
</dbReference>
<dbReference type="Pfam" id="PF13620">
    <property type="entry name" value="CarboxypepD_reg"/>
    <property type="match status" value="1"/>
</dbReference>
<dbReference type="GO" id="GO:0005509">
    <property type="term" value="F:calcium ion binding"/>
    <property type="evidence" value="ECO:0007669"/>
    <property type="project" value="InterPro"/>
</dbReference>
<proteinExistence type="predicted"/>
<dbReference type="EMBL" id="CP020370">
    <property type="protein sequence ID" value="AUB81889.1"/>
    <property type="molecule type" value="Genomic_DNA"/>
</dbReference>
<keyword evidence="7" id="KW-1185">Reference proteome</keyword>
<sequence>MHRPTARHPSTQRPGPRGWFAALGLVFGLLTLATPAAAEFLPVTDPAFKITQARPILDSRTQTFLLDVSVSNTGRTALPGQYRLVVASANKTALEPMGATAANEPFYGLLTGQGAAFAAGATHKRQLKFSGGRGQLVATLRLEREIPAPPPNQPPRADAGAAIAAVVPWDSSTVAVTLDGSGSTDPDGAVVAWRWTGAPDPGDVVNPTLPLAPGSHTFTLVVTDNQGQDSAPATVQITVTQAPPPSPPALTIVPNHNIAEGGTLEIPVSADDPDGGVVTLTAAPPLTNARFDATPGPVATGRLSFSPDYTQQGTHYLTFTARDPEGYTRTAAVRVEVSDTNRAPVLDLPATATVAEGGVLNVPISASDLDGDAVRITADALPVNAVFAAAAGVLTFAPDYDQAGEYRIDLTATDGKVTTGPATLTITVTDTQPGTGQARELVLQVAPVGSPTFQATQRVLGTVNAPGGLPPLPSPGAGVITGLVPTSAPQGATLDVQFSGAADGRYATAFVAGESRLEAGAGITVESLTVLASNLAVARIRIDPAANPGPRAPRIVTGGAVAVSVNAFTVEPGSTTITGLIRDPDSGAPVTAGTVALSGTNFQVALGADGRFTLTGMPPGTYQLIVNAPNRRFLSQTVETRIGLPVAVGALDAAATVFDPTSAPSISTLSILGRGLGDPATVLDPARLRGLITEALLLVGGDEAGVHDAYGNQLNPALTGDGLVSVTDTGITALTDALSRGEGLSLQALLYGLSAGFRWTGSGSPDLGEWLAGLQAEIDAAWQDPTAPGNALAVLVFNSGRTLLPQAPVLSPYTRLNALQSHLLLNSLFTYVHLRKNGLLGRLAGTMLAAQTTRYDPTIATDAPVLEQILLAQVLPASPPFPSANRPFTRFWRNFFTSKDGVIQGQIQVGMAEAAVSVMLGGMLMSSGSLLGTLAAPIFLAGPAIDEMHAAMINANVALHVPAAPLLTGLDLETQEDGTALVKAAFRRSTGDDPARPGRAFVYDLYRFQGDQVPELAARGRFDGGDDLLLVDPDPPDGTSFYSLRATRYQGVDPDVGGPGGDWWPASFAGAKSVFAFGARRLMSDFSAPRSLYVGPLDFSVTLDGIEVDPDPDRDIAYYSDAELGAFYQLIAPGSGVGTRGASRIRFVDAGFKASLRDGRLIVQAGLAIDSLGNLYAANPASEDAFGGRLFRFAQPDGARSFTGSINYFSQMLMFARPTLSGPMVIRRAADPVAEDLYIVDNSTMQIKRVPVNQPWDPFRRVGQIWATIPPDEHSAGRAIDMAFDGEGRLFLLDGWRVLRFTDGVPTLDALFEPE</sequence>
<comment type="subcellular location">
    <subcellularLocation>
        <location evidence="1">Membrane</location>
    </subcellularLocation>
</comment>
<evidence type="ECO:0000313" key="6">
    <source>
        <dbReference type="EMBL" id="AUB81889.1"/>
    </source>
</evidence>
<dbReference type="SMART" id="SM00089">
    <property type="entry name" value="PKD"/>
    <property type="match status" value="3"/>
</dbReference>
<accession>A0A2K8U901</accession>
<evidence type="ECO:0000256" key="2">
    <source>
        <dbReference type="ARBA" id="ARBA00022737"/>
    </source>
</evidence>
<dbReference type="SUPFAM" id="SSF49313">
    <property type="entry name" value="Cadherin-like"/>
    <property type="match status" value="2"/>
</dbReference>
<dbReference type="CDD" id="cd00146">
    <property type="entry name" value="PKD"/>
    <property type="match status" value="1"/>
</dbReference>
<protein>
    <recommendedName>
        <fullName evidence="5">Cadherin domain-containing protein</fullName>
    </recommendedName>
</protein>
<dbReference type="InterPro" id="IPR002126">
    <property type="entry name" value="Cadherin-like_dom"/>
</dbReference>
<dbReference type="GO" id="GO:0045296">
    <property type="term" value="F:cadherin binding"/>
    <property type="evidence" value="ECO:0007669"/>
    <property type="project" value="TreeGrafter"/>
</dbReference>
<dbReference type="Gene3D" id="2.60.40.1120">
    <property type="entry name" value="Carboxypeptidase-like, regulatory domain"/>
    <property type="match status" value="1"/>
</dbReference>
<dbReference type="GO" id="GO:0008013">
    <property type="term" value="F:beta-catenin binding"/>
    <property type="evidence" value="ECO:0007669"/>
    <property type="project" value="TreeGrafter"/>
</dbReference>
<evidence type="ECO:0000313" key="7">
    <source>
        <dbReference type="Proteomes" id="UP000232638"/>
    </source>
</evidence>
<dbReference type="InterPro" id="IPR035986">
    <property type="entry name" value="PKD_dom_sf"/>
</dbReference>
<dbReference type="Pfam" id="PF17963">
    <property type="entry name" value="Big_9"/>
    <property type="match status" value="2"/>
</dbReference>
<dbReference type="OrthoDB" id="8481600at2"/>
<dbReference type="PROSITE" id="PS50268">
    <property type="entry name" value="CADHERIN_2"/>
    <property type="match status" value="1"/>
</dbReference>
<evidence type="ECO:0000256" key="1">
    <source>
        <dbReference type="ARBA" id="ARBA00004370"/>
    </source>
</evidence>
<keyword evidence="3" id="KW-0106">Calcium</keyword>
<dbReference type="SUPFAM" id="SSF49452">
    <property type="entry name" value="Starch-binding domain-like"/>
    <property type="match status" value="1"/>
</dbReference>
<dbReference type="InterPro" id="IPR039808">
    <property type="entry name" value="Cadherin"/>
</dbReference>
<feature type="domain" description="Cadherin" evidence="5">
    <location>
        <begin position="311"/>
        <end position="453"/>
    </location>
</feature>
<dbReference type="PANTHER" id="PTHR24027:SF438">
    <property type="entry name" value="CADHERIN 23"/>
    <property type="match status" value="1"/>
</dbReference>
<dbReference type="InterPro" id="IPR015919">
    <property type="entry name" value="Cadherin-like_sf"/>
</dbReference>
<dbReference type="SUPFAM" id="SSF101898">
    <property type="entry name" value="NHL repeat"/>
    <property type="match status" value="1"/>
</dbReference>
<evidence type="ECO:0000256" key="3">
    <source>
        <dbReference type="ARBA" id="ARBA00022837"/>
    </source>
</evidence>
<dbReference type="GO" id="GO:0030246">
    <property type="term" value="F:carbohydrate binding"/>
    <property type="evidence" value="ECO:0007669"/>
    <property type="project" value="InterPro"/>
</dbReference>
<keyword evidence="2" id="KW-0677">Repeat</keyword>
<dbReference type="CDD" id="cd11304">
    <property type="entry name" value="Cadherin_repeat"/>
    <property type="match status" value="2"/>
</dbReference>
<evidence type="ECO:0000256" key="4">
    <source>
        <dbReference type="ARBA" id="ARBA00023136"/>
    </source>
</evidence>
<dbReference type="RefSeq" id="WP_100919644.1">
    <property type="nucleotide sequence ID" value="NZ_CP020370.1"/>
</dbReference>
<name>A0A2K8U901_9GAMM</name>
<evidence type="ECO:0000259" key="5">
    <source>
        <dbReference type="PROSITE" id="PS50268"/>
    </source>
</evidence>
<dbReference type="InterPro" id="IPR022409">
    <property type="entry name" value="PKD/Chitinase_dom"/>
</dbReference>
<keyword evidence="4" id="KW-0472">Membrane</keyword>
<dbReference type="PANTHER" id="PTHR24027">
    <property type="entry name" value="CADHERIN-23"/>
    <property type="match status" value="1"/>
</dbReference>
<dbReference type="Proteomes" id="UP000232638">
    <property type="component" value="Chromosome"/>
</dbReference>
<dbReference type="KEGG" id="tsy:THSYN_13600"/>
<dbReference type="InterPro" id="IPR013784">
    <property type="entry name" value="Carb-bd-like_fold"/>
</dbReference>
<organism evidence="6 7">
    <name type="scientific">Candidatus Thiodictyon syntrophicum</name>
    <dbReference type="NCBI Taxonomy" id="1166950"/>
    <lineage>
        <taxon>Bacteria</taxon>
        <taxon>Pseudomonadati</taxon>
        <taxon>Pseudomonadota</taxon>
        <taxon>Gammaproteobacteria</taxon>
        <taxon>Chromatiales</taxon>
        <taxon>Chromatiaceae</taxon>
        <taxon>Thiodictyon</taxon>
    </lineage>
</organism>
<dbReference type="GO" id="GO:0007156">
    <property type="term" value="P:homophilic cell adhesion via plasma membrane adhesion molecules"/>
    <property type="evidence" value="ECO:0007669"/>
    <property type="project" value="InterPro"/>
</dbReference>
<dbReference type="GO" id="GO:0016477">
    <property type="term" value="P:cell migration"/>
    <property type="evidence" value="ECO:0007669"/>
    <property type="project" value="TreeGrafter"/>
</dbReference>
<dbReference type="Gene3D" id="2.60.40.10">
    <property type="entry name" value="Immunoglobulins"/>
    <property type="match status" value="4"/>
</dbReference>
<dbReference type="InterPro" id="IPR013783">
    <property type="entry name" value="Ig-like_fold"/>
</dbReference>
<reference evidence="6 7" key="1">
    <citation type="submission" date="2017-03" db="EMBL/GenBank/DDBJ databases">
        <title>Complete genome sequence of Candidatus 'Thiodictyon syntrophicum' sp. nov. strain Cad16T, a photolithoautotroph purple sulfur bacterium isolated from an alpine meromictic lake.</title>
        <authorList>
            <person name="Luedin S.M."/>
            <person name="Pothier J.F."/>
            <person name="Danza F."/>
            <person name="Storelli N."/>
            <person name="Wittwer M."/>
            <person name="Tonolla M."/>
        </authorList>
    </citation>
    <scope>NUCLEOTIDE SEQUENCE [LARGE SCALE GENOMIC DNA]</scope>
    <source>
        <strain evidence="6 7">Cad16T</strain>
    </source>
</reference>